<dbReference type="OrthoDB" id="9809356at2"/>
<comment type="similarity">
    <text evidence="2 11">Belongs to the folylpolyglutamate synthase family.</text>
</comment>
<dbReference type="Proteomes" id="UP000051655">
    <property type="component" value="Unassembled WGS sequence"/>
</dbReference>
<evidence type="ECO:0000256" key="2">
    <source>
        <dbReference type="ARBA" id="ARBA00008276"/>
    </source>
</evidence>
<evidence type="ECO:0000259" key="12">
    <source>
        <dbReference type="Pfam" id="PF02875"/>
    </source>
</evidence>
<keyword evidence="7 11" id="KW-0067">ATP-binding</keyword>
<name>A0A0R2JMB2_9LACO</name>
<evidence type="ECO:0000256" key="4">
    <source>
        <dbReference type="ARBA" id="ARBA00022598"/>
    </source>
</evidence>
<dbReference type="Pfam" id="PF02875">
    <property type="entry name" value="Mur_ligase_C"/>
    <property type="match status" value="1"/>
</dbReference>
<comment type="cofactor">
    <cofactor evidence="1">
        <name>Mg(2+)</name>
        <dbReference type="ChEBI" id="CHEBI:18420"/>
    </cofactor>
</comment>
<dbReference type="InterPro" id="IPR036565">
    <property type="entry name" value="Mur-like_cat_sf"/>
</dbReference>
<dbReference type="InterPro" id="IPR036615">
    <property type="entry name" value="Mur_ligase_C_dom_sf"/>
</dbReference>
<evidence type="ECO:0000313" key="15">
    <source>
        <dbReference type="Proteomes" id="UP000051655"/>
    </source>
</evidence>
<feature type="domain" description="Mur ligase central" evidence="13">
    <location>
        <begin position="46"/>
        <end position="272"/>
    </location>
</feature>
<dbReference type="GO" id="GO:0005524">
    <property type="term" value="F:ATP binding"/>
    <property type="evidence" value="ECO:0007669"/>
    <property type="project" value="UniProtKB-KW"/>
</dbReference>
<evidence type="ECO:0000256" key="3">
    <source>
        <dbReference type="ARBA" id="ARBA00013025"/>
    </source>
</evidence>
<dbReference type="GO" id="GO:0046872">
    <property type="term" value="F:metal ion binding"/>
    <property type="evidence" value="ECO:0007669"/>
    <property type="project" value="UniProtKB-KW"/>
</dbReference>
<organism evidence="14 15">
    <name type="scientific">Weissella kandleri</name>
    <dbReference type="NCBI Taxonomy" id="1616"/>
    <lineage>
        <taxon>Bacteria</taxon>
        <taxon>Bacillati</taxon>
        <taxon>Bacillota</taxon>
        <taxon>Bacilli</taxon>
        <taxon>Lactobacillales</taxon>
        <taxon>Lactobacillaceae</taxon>
        <taxon>Weissella</taxon>
    </lineage>
</organism>
<feature type="domain" description="Mur ligase C-terminal" evidence="12">
    <location>
        <begin position="300"/>
        <end position="415"/>
    </location>
</feature>
<proteinExistence type="inferred from homology"/>
<dbReference type="InterPro" id="IPR013221">
    <property type="entry name" value="Mur_ligase_cen"/>
</dbReference>
<dbReference type="PROSITE" id="PS01011">
    <property type="entry name" value="FOLYLPOLYGLU_SYNT_1"/>
    <property type="match status" value="1"/>
</dbReference>
<evidence type="ECO:0000256" key="10">
    <source>
        <dbReference type="ARBA" id="ARBA00047493"/>
    </source>
</evidence>
<evidence type="ECO:0000259" key="13">
    <source>
        <dbReference type="Pfam" id="PF08245"/>
    </source>
</evidence>
<dbReference type="PANTHER" id="PTHR11136:SF0">
    <property type="entry name" value="DIHYDROFOLATE SYNTHETASE-RELATED"/>
    <property type="match status" value="1"/>
</dbReference>
<dbReference type="FunFam" id="3.40.1190.10:FF:000011">
    <property type="entry name" value="Folylpolyglutamate synthase/dihydrofolate synthase"/>
    <property type="match status" value="1"/>
</dbReference>
<dbReference type="PROSITE" id="PS01012">
    <property type="entry name" value="FOLYLPOLYGLU_SYNT_2"/>
    <property type="match status" value="1"/>
</dbReference>
<gene>
    <name evidence="14" type="ORF">IV73_GL000043</name>
</gene>
<keyword evidence="5" id="KW-0479">Metal-binding</keyword>
<sequence length="435" mass="48139">MIQDYQAALALIHGRPRFGKAETMTRMQALLTLLGNPQDQLQYVHITGTNGKGSVSRMTEQILSAHGLQVGLYTSPFIMRFNERIQINHTNISDDDLVRWVQKLEPLLAQLDAQVTGGPTEFETITALMFAYFAEQKVDVVVLEVGIGGVLDSTNIIQSKLVSVVTTVAFDHQKLLGNTLTAIATQKAGIIKGPTHPTVVGRLPDEALQVIDRKTKRLKILDRDFWLEQVQQEANGNFIFDFVNQHGVKLTNLNLNLRGNYQLENSAVAIMTAQLALQALNIDLKPAAVQVALQNVTWPGRFEYLQQQPSVVIDGAHNLAGVKGLLDSLQQLPARHIEIIMGVLTDKDYPAMLMQLKTDPRVHLTVVDFDAPNQRQVVQPNNLETLVDATAADFEQAYAALQPLPSDTAVVFTGSLYFISAVRQAFVAKKFSKIR</sequence>
<dbReference type="PIRSF" id="PIRSF001563">
    <property type="entry name" value="Folylpolyglu_synth"/>
    <property type="match status" value="1"/>
</dbReference>
<evidence type="ECO:0000256" key="11">
    <source>
        <dbReference type="PIRNR" id="PIRNR001563"/>
    </source>
</evidence>
<dbReference type="AlphaFoldDB" id="A0A0R2JMB2"/>
<accession>A0A0R2JMB2</accession>
<evidence type="ECO:0000256" key="6">
    <source>
        <dbReference type="ARBA" id="ARBA00022741"/>
    </source>
</evidence>
<comment type="catalytic activity">
    <reaction evidence="10">
        <text>(6S)-5,6,7,8-tetrahydrofolyl-(gamma-L-Glu)(n) + L-glutamate + ATP = (6S)-5,6,7,8-tetrahydrofolyl-(gamma-L-Glu)(n+1) + ADP + phosphate + H(+)</text>
        <dbReference type="Rhea" id="RHEA:10580"/>
        <dbReference type="Rhea" id="RHEA-COMP:14738"/>
        <dbReference type="Rhea" id="RHEA-COMP:14740"/>
        <dbReference type="ChEBI" id="CHEBI:15378"/>
        <dbReference type="ChEBI" id="CHEBI:29985"/>
        <dbReference type="ChEBI" id="CHEBI:30616"/>
        <dbReference type="ChEBI" id="CHEBI:43474"/>
        <dbReference type="ChEBI" id="CHEBI:141005"/>
        <dbReference type="ChEBI" id="CHEBI:456216"/>
        <dbReference type="EC" id="6.3.2.17"/>
    </reaction>
</comment>
<keyword evidence="8" id="KW-0460">Magnesium</keyword>
<dbReference type="SUPFAM" id="SSF53623">
    <property type="entry name" value="MurD-like peptide ligases, catalytic domain"/>
    <property type="match status" value="1"/>
</dbReference>
<dbReference type="SUPFAM" id="SSF53244">
    <property type="entry name" value="MurD-like peptide ligases, peptide-binding domain"/>
    <property type="match status" value="1"/>
</dbReference>
<dbReference type="PATRIC" id="fig|1616.3.peg.43"/>
<dbReference type="Pfam" id="PF08245">
    <property type="entry name" value="Mur_ligase_M"/>
    <property type="match status" value="1"/>
</dbReference>
<keyword evidence="6 11" id="KW-0547">Nucleotide-binding</keyword>
<evidence type="ECO:0000256" key="1">
    <source>
        <dbReference type="ARBA" id="ARBA00001946"/>
    </source>
</evidence>
<dbReference type="Gene3D" id="3.90.190.20">
    <property type="entry name" value="Mur ligase, C-terminal domain"/>
    <property type="match status" value="1"/>
</dbReference>
<dbReference type="GO" id="GO:0004326">
    <property type="term" value="F:tetrahydrofolylpolyglutamate synthase activity"/>
    <property type="evidence" value="ECO:0007669"/>
    <property type="project" value="UniProtKB-EC"/>
</dbReference>
<dbReference type="GO" id="GO:0008841">
    <property type="term" value="F:dihydrofolate synthase activity"/>
    <property type="evidence" value="ECO:0007669"/>
    <property type="project" value="TreeGrafter"/>
</dbReference>
<dbReference type="STRING" id="1616.IV73_GL000043"/>
<keyword evidence="4 11" id="KW-0436">Ligase</keyword>
<protein>
    <recommendedName>
        <fullName evidence="3">tetrahydrofolate synthase</fullName>
        <ecNumber evidence="3">6.3.2.17</ecNumber>
    </recommendedName>
    <alternativeName>
        <fullName evidence="9">Tetrahydrofolylpolyglutamate synthase</fullName>
    </alternativeName>
</protein>
<dbReference type="InterPro" id="IPR018109">
    <property type="entry name" value="Folylpolyglutamate_synth_CS"/>
</dbReference>
<dbReference type="RefSeq" id="WP_057753216.1">
    <property type="nucleotide sequence ID" value="NZ_JQBP01000001.1"/>
</dbReference>
<dbReference type="NCBIfam" id="TIGR01499">
    <property type="entry name" value="folC"/>
    <property type="match status" value="1"/>
</dbReference>
<dbReference type="EC" id="6.3.2.17" evidence="3"/>
<dbReference type="InterPro" id="IPR004101">
    <property type="entry name" value="Mur_ligase_C"/>
</dbReference>
<reference evidence="14 15" key="1">
    <citation type="journal article" date="2015" name="Genome Announc.">
        <title>Expanding the biotechnology potential of lactobacilli through comparative genomics of 213 strains and associated genera.</title>
        <authorList>
            <person name="Sun Z."/>
            <person name="Harris H.M."/>
            <person name="McCann A."/>
            <person name="Guo C."/>
            <person name="Argimon S."/>
            <person name="Zhang W."/>
            <person name="Yang X."/>
            <person name="Jeffery I.B."/>
            <person name="Cooney J.C."/>
            <person name="Kagawa T.F."/>
            <person name="Liu W."/>
            <person name="Song Y."/>
            <person name="Salvetti E."/>
            <person name="Wrobel A."/>
            <person name="Rasinkangas P."/>
            <person name="Parkhill J."/>
            <person name="Rea M.C."/>
            <person name="O'Sullivan O."/>
            <person name="Ritari J."/>
            <person name="Douillard F.P."/>
            <person name="Paul Ross R."/>
            <person name="Yang R."/>
            <person name="Briner A.E."/>
            <person name="Felis G.E."/>
            <person name="de Vos W.M."/>
            <person name="Barrangou R."/>
            <person name="Klaenhammer T.R."/>
            <person name="Caufield P.W."/>
            <person name="Cui Y."/>
            <person name="Zhang H."/>
            <person name="O'Toole P.W."/>
        </authorList>
    </citation>
    <scope>NUCLEOTIDE SEQUENCE [LARGE SCALE GENOMIC DNA]</scope>
    <source>
        <strain evidence="14 15">DSM 20593</strain>
    </source>
</reference>
<evidence type="ECO:0000256" key="5">
    <source>
        <dbReference type="ARBA" id="ARBA00022723"/>
    </source>
</evidence>
<evidence type="ECO:0000256" key="8">
    <source>
        <dbReference type="ARBA" id="ARBA00022842"/>
    </source>
</evidence>
<dbReference type="EMBL" id="JQBP01000001">
    <property type="protein sequence ID" value="KRN75559.1"/>
    <property type="molecule type" value="Genomic_DNA"/>
</dbReference>
<evidence type="ECO:0000256" key="7">
    <source>
        <dbReference type="ARBA" id="ARBA00022840"/>
    </source>
</evidence>
<dbReference type="Gene3D" id="3.40.1190.10">
    <property type="entry name" value="Mur-like, catalytic domain"/>
    <property type="match status" value="1"/>
</dbReference>
<dbReference type="GO" id="GO:0005737">
    <property type="term" value="C:cytoplasm"/>
    <property type="evidence" value="ECO:0007669"/>
    <property type="project" value="TreeGrafter"/>
</dbReference>
<evidence type="ECO:0000256" key="9">
    <source>
        <dbReference type="ARBA" id="ARBA00030592"/>
    </source>
</evidence>
<keyword evidence="15" id="KW-1185">Reference proteome</keyword>
<dbReference type="InterPro" id="IPR001645">
    <property type="entry name" value="Folylpolyglutamate_synth"/>
</dbReference>
<comment type="caution">
    <text evidence="14">The sequence shown here is derived from an EMBL/GenBank/DDBJ whole genome shotgun (WGS) entry which is preliminary data.</text>
</comment>
<evidence type="ECO:0000313" key="14">
    <source>
        <dbReference type="EMBL" id="KRN75559.1"/>
    </source>
</evidence>
<dbReference type="PANTHER" id="PTHR11136">
    <property type="entry name" value="FOLYLPOLYGLUTAMATE SYNTHASE-RELATED"/>
    <property type="match status" value="1"/>
</dbReference>